<sequence>MSAITSEKPVLKITAADANPLNLHLDAGAPVAVRIDVQGTCTCQGGASVRPGSYTDTDFGSR</sequence>
<evidence type="ECO:0000313" key="2">
    <source>
        <dbReference type="Proteomes" id="UP000273159"/>
    </source>
</evidence>
<dbReference type="Proteomes" id="UP000273159">
    <property type="component" value="Unassembled WGS sequence"/>
</dbReference>
<evidence type="ECO:0000313" key="1">
    <source>
        <dbReference type="EMBL" id="RKO26056.1"/>
    </source>
</evidence>
<organism evidence="1 2">
    <name type="scientific">Pseudarthrobacter phenanthrenivorans</name>
    <name type="common">Arthrobacter phenanthrenivorans</name>
    <dbReference type="NCBI Taxonomy" id="361575"/>
    <lineage>
        <taxon>Bacteria</taxon>
        <taxon>Bacillati</taxon>
        <taxon>Actinomycetota</taxon>
        <taxon>Actinomycetes</taxon>
        <taxon>Micrococcales</taxon>
        <taxon>Micrococcaceae</taxon>
        <taxon>Pseudarthrobacter</taxon>
    </lineage>
</organism>
<reference evidence="2" key="2">
    <citation type="submission" date="2018-10" db="EMBL/GenBank/DDBJ databases">
        <authorList>
            <person name="Wang Y."/>
            <person name="Wang J."/>
            <person name="Yang X."/>
            <person name="Wang Z."/>
            <person name="Huang Y."/>
        </authorList>
    </citation>
    <scope>NUCLEOTIDE SEQUENCE [LARGE SCALE GENOMIC DNA]</scope>
    <source>
        <strain evidence="2">J015</strain>
    </source>
</reference>
<name>A0A3B0FHC3_PSEPS</name>
<protein>
    <submittedName>
        <fullName evidence="1">Uncharacterized protein</fullName>
    </submittedName>
</protein>
<gene>
    <name evidence="1" type="ORF">D7Z96_04715</name>
</gene>
<comment type="caution">
    <text evidence="1">The sequence shown here is derived from an EMBL/GenBank/DDBJ whole genome shotgun (WGS) entry which is preliminary data.</text>
</comment>
<dbReference type="RefSeq" id="WP_120691723.1">
    <property type="nucleotide sequence ID" value="NZ_RBNH01000003.1"/>
</dbReference>
<accession>A0A3B0FHC3</accession>
<dbReference type="EMBL" id="RBNH01000003">
    <property type="protein sequence ID" value="RKO26056.1"/>
    <property type="molecule type" value="Genomic_DNA"/>
</dbReference>
<proteinExistence type="predicted"/>
<dbReference type="AlphaFoldDB" id="A0A3B0FHC3"/>
<reference evidence="1 2" key="1">
    <citation type="submission" date="2018-10" db="EMBL/GenBank/DDBJ databases">
        <title>Genome-guide identification and characterization of bacteria that degrade polycyclic aromatic hydrocarbons and resist hexavalent chromium simultaneously.</title>
        <authorList>
            <person name="Feng H."/>
        </authorList>
    </citation>
    <scope>NUCLEOTIDE SEQUENCE [LARGE SCALE GENOMIC DNA]</scope>
    <source>
        <strain evidence="1 2">J015</strain>
    </source>
</reference>